<dbReference type="AlphaFoldDB" id="A0A0D0BQE1"/>
<evidence type="ECO:0000256" key="1">
    <source>
        <dbReference type="SAM" id="Phobius"/>
    </source>
</evidence>
<keyword evidence="1" id="KW-0472">Membrane</keyword>
<accession>A0A0D0BQE1</accession>
<dbReference type="HOGENOM" id="CLU_819041_0_0_1"/>
<reference evidence="2 3" key="1">
    <citation type="submission" date="2014-04" db="EMBL/GenBank/DDBJ databases">
        <title>Evolutionary Origins and Diversification of the Mycorrhizal Mutualists.</title>
        <authorList>
            <consortium name="DOE Joint Genome Institute"/>
            <consortium name="Mycorrhizal Genomics Consortium"/>
            <person name="Kohler A."/>
            <person name="Kuo A."/>
            <person name="Nagy L.G."/>
            <person name="Floudas D."/>
            <person name="Copeland A."/>
            <person name="Barry K.W."/>
            <person name="Cichocki N."/>
            <person name="Veneault-Fourrey C."/>
            <person name="LaButti K."/>
            <person name="Lindquist E.A."/>
            <person name="Lipzen A."/>
            <person name="Lundell T."/>
            <person name="Morin E."/>
            <person name="Murat C."/>
            <person name="Riley R."/>
            <person name="Ohm R."/>
            <person name="Sun H."/>
            <person name="Tunlid A."/>
            <person name="Henrissat B."/>
            <person name="Grigoriev I.V."/>
            <person name="Hibbett D.S."/>
            <person name="Martin F."/>
        </authorList>
    </citation>
    <scope>NUCLEOTIDE SEQUENCE [LARGE SCALE GENOMIC DNA]</scope>
    <source>
        <strain evidence="2 3">FD-317 M1</strain>
    </source>
</reference>
<protein>
    <submittedName>
        <fullName evidence="2">Uncharacterized protein</fullName>
    </submittedName>
</protein>
<feature type="transmembrane region" description="Helical" evidence="1">
    <location>
        <begin position="12"/>
        <end position="30"/>
    </location>
</feature>
<keyword evidence="1" id="KW-1133">Transmembrane helix</keyword>
<dbReference type="OrthoDB" id="4179406at2759"/>
<dbReference type="Proteomes" id="UP000053593">
    <property type="component" value="Unassembled WGS sequence"/>
</dbReference>
<gene>
    <name evidence="2" type="ORF">GYMLUDRAFT_64587</name>
</gene>
<keyword evidence="1" id="KW-0812">Transmembrane</keyword>
<evidence type="ECO:0000313" key="3">
    <source>
        <dbReference type="Proteomes" id="UP000053593"/>
    </source>
</evidence>
<name>A0A0D0BQE1_9AGAR</name>
<proteinExistence type="predicted"/>
<sequence>MDQLGSCLLCRPLFFPWLFLVAVLLTYLLFPCSDRLVALPQTTTSGVSRNEPPHFQILLELGPLLGSSEQIGGAAHEPHFHNRSGLDNRIWLAQEIKKAEMATLDLVGSVKFSHFYHRESFLECLNNFAEDARQTEQGLQVLSAKIAGATDQVLAINLHTAQSIATISATSVLTTILPNYYPHRKRSNSALDTFTAAMAALSTSVEDITAQANHQFAQLEILQGYLVELQDIISREDLAISATRSALLSHIWTKFGGNQNTLKKLNDHFELLIWLTDCHKLVLDQVVFTLLALRAVVEDIGELTSRTSDLNVGAGQIPVEILVKGAELSLGRMTWRISL</sequence>
<organism evidence="2 3">
    <name type="scientific">Collybiopsis luxurians FD-317 M1</name>
    <dbReference type="NCBI Taxonomy" id="944289"/>
    <lineage>
        <taxon>Eukaryota</taxon>
        <taxon>Fungi</taxon>
        <taxon>Dikarya</taxon>
        <taxon>Basidiomycota</taxon>
        <taxon>Agaricomycotina</taxon>
        <taxon>Agaricomycetes</taxon>
        <taxon>Agaricomycetidae</taxon>
        <taxon>Agaricales</taxon>
        <taxon>Marasmiineae</taxon>
        <taxon>Omphalotaceae</taxon>
        <taxon>Collybiopsis</taxon>
        <taxon>Collybiopsis luxurians</taxon>
    </lineage>
</organism>
<evidence type="ECO:0000313" key="2">
    <source>
        <dbReference type="EMBL" id="KIK51844.1"/>
    </source>
</evidence>
<keyword evidence="3" id="KW-1185">Reference proteome</keyword>
<dbReference type="EMBL" id="KN834853">
    <property type="protein sequence ID" value="KIK51844.1"/>
    <property type="molecule type" value="Genomic_DNA"/>
</dbReference>